<dbReference type="Ensembl" id="ENSVKKT00000021623.1">
    <property type="protein sequence ID" value="ENSVKKP00000021098.1"/>
    <property type="gene ID" value="ENSVKKG00000014163.1"/>
</dbReference>
<gene>
    <name evidence="16" type="primary">LOC123025295</name>
</gene>
<dbReference type="AlphaFoldDB" id="A0A8D2LEF5"/>
<keyword evidence="8" id="KW-0492">Microsome</keyword>
<reference evidence="16" key="1">
    <citation type="submission" date="2025-08" db="UniProtKB">
        <authorList>
            <consortium name="Ensembl"/>
        </authorList>
    </citation>
    <scope>IDENTIFICATION</scope>
</reference>
<keyword evidence="15" id="KW-0812">Transmembrane</keyword>
<dbReference type="PRINTS" id="PR01688">
    <property type="entry name" value="EP450ICYP2J"/>
</dbReference>
<dbReference type="Proteomes" id="UP000694545">
    <property type="component" value="Unplaced"/>
</dbReference>
<keyword evidence="6 13" id="KW-0479">Metal-binding</keyword>
<keyword evidence="10 13" id="KW-0408">Iron</keyword>
<evidence type="ECO:0000256" key="4">
    <source>
        <dbReference type="ARBA" id="ARBA00010617"/>
    </source>
</evidence>
<evidence type="ECO:0000256" key="14">
    <source>
        <dbReference type="RuleBase" id="RU000461"/>
    </source>
</evidence>
<dbReference type="PRINTS" id="PR00463">
    <property type="entry name" value="EP450I"/>
</dbReference>
<evidence type="ECO:0000256" key="3">
    <source>
        <dbReference type="ARBA" id="ARBA00004586"/>
    </source>
</evidence>
<comment type="similarity">
    <text evidence="4 14">Belongs to the cytochrome P450 family.</text>
</comment>
<dbReference type="InterPro" id="IPR001128">
    <property type="entry name" value="Cyt_P450"/>
</dbReference>
<dbReference type="InterPro" id="IPR050182">
    <property type="entry name" value="Cytochrome_P450_fam2"/>
</dbReference>
<evidence type="ECO:0008006" key="18">
    <source>
        <dbReference type="Google" id="ProtNLM"/>
    </source>
</evidence>
<dbReference type="OMA" id="RMLVFAE"/>
<evidence type="ECO:0000256" key="11">
    <source>
        <dbReference type="ARBA" id="ARBA00023033"/>
    </source>
</evidence>
<dbReference type="GO" id="GO:0016712">
    <property type="term" value="F:oxidoreductase activity, acting on paired donors, with incorporation or reduction of molecular oxygen, reduced flavin or flavoprotein as one donor, and incorporation of one atom of oxygen"/>
    <property type="evidence" value="ECO:0007669"/>
    <property type="project" value="InterPro"/>
</dbReference>
<dbReference type="Pfam" id="PF00067">
    <property type="entry name" value="p450"/>
    <property type="match status" value="1"/>
</dbReference>
<evidence type="ECO:0000313" key="17">
    <source>
        <dbReference type="Proteomes" id="UP000694545"/>
    </source>
</evidence>
<dbReference type="Gene3D" id="1.10.630.10">
    <property type="entry name" value="Cytochrome P450"/>
    <property type="match status" value="1"/>
</dbReference>
<dbReference type="FunFam" id="1.10.630.10:FF:000004">
    <property type="entry name" value="cytochrome P450 2D15 isoform X1"/>
    <property type="match status" value="1"/>
</dbReference>
<evidence type="ECO:0000256" key="1">
    <source>
        <dbReference type="ARBA" id="ARBA00001971"/>
    </source>
</evidence>
<proteinExistence type="inferred from homology"/>
<dbReference type="PANTHER" id="PTHR24300">
    <property type="entry name" value="CYTOCHROME P450 508A4-RELATED"/>
    <property type="match status" value="1"/>
</dbReference>
<dbReference type="GO" id="GO:0005789">
    <property type="term" value="C:endoplasmic reticulum membrane"/>
    <property type="evidence" value="ECO:0007669"/>
    <property type="project" value="UniProtKB-SubCell"/>
</dbReference>
<comment type="cofactor">
    <cofactor evidence="1 13">
        <name>heme</name>
        <dbReference type="ChEBI" id="CHEBI:30413"/>
    </cofactor>
</comment>
<dbReference type="PROSITE" id="PS00086">
    <property type="entry name" value="CYTOCHROME_P450"/>
    <property type="match status" value="1"/>
</dbReference>
<name>A0A8D2LEF5_VARKO</name>
<dbReference type="InterPro" id="IPR002401">
    <property type="entry name" value="Cyt_P450_E_grp-I"/>
</dbReference>
<keyword evidence="9 14" id="KW-0560">Oxidoreductase</keyword>
<evidence type="ECO:0000256" key="6">
    <source>
        <dbReference type="ARBA" id="ARBA00022723"/>
    </source>
</evidence>
<evidence type="ECO:0000256" key="8">
    <source>
        <dbReference type="ARBA" id="ARBA00022848"/>
    </source>
</evidence>
<comment type="subcellular location">
    <subcellularLocation>
        <location evidence="3">Endoplasmic reticulum membrane</location>
    </subcellularLocation>
    <subcellularLocation>
        <location evidence="2">Microsome membrane</location>
    </subcellularLocation>
</comment>
<keyword evidence="5 13" id="KW-0349">Heme</keyword>
<evidence type="ECO:0000256" key="10">
    <source>
        <dbReference type="ARBA" id="ARBA00023004"/>
    </source>
</evidence>
<protein>
    <recommendedName>
        <fullName evidence="18">Cytochrome P450</fullName>
    </recommendedName>
</protein>
<evidence type="ECO:0000256" key="9">
    <source>
        <dbReference type="ARBA" id="ARBA00023002"/>
    </source>
</evidence>
<sequence>MLHHLLSALHEGLSLPVVLVFLATFLLLADYLKGRHPRGFPPGPMRLPFLGNLLHVNAKNPFSDIEKLREKYGNIFRLQAGSMRIVVVSGLPLVKEVLVHQGENFVDRPELPVSSEGKQNGLVFSNGLSWKQQRRFALSTLRNFGLGKRSLEERIQEESRYLTDAIEEQKGQPFDPQLLIKNAVSNIICSVTFGDRFEYSDSRFQKLLHLIDITMELQGTLSLYGLFPQLYQAFPALMKYVPGPHHAFFKNWGNLKSFVREIIDKHKEDWNPHETRDFIDAYLNEMAKEDAAPSFHEEGLLHCALDLFFAGTETTSATLRWALLYMALHPDIQARVQEEIDTVIGQSRQAALEDRDRLPYTNAVIHEVQRISNIVPLNVPRVATRDTTLAGFFLPKGTTLMSNMASVLHDEDEWETPDVFNPGHFLENGQFRKREAFIPFSAGKRACLGEQLARTELFLFFTALIQKFTFQPPENVKLTLNFQIGIAVSPHPYRIHAFCR</sequence>
<dbReference type="InterPro" id="IPR008071">
    <property type="entry name" value="Cyt_P450_E_grp-I_CYP2J-like"/>
</dbReference>
<keyword evidence="11 14" id="KW-0503">Monooxygenase</keyword>
<evidence type="ECO:0000256" key="12">
    <source>
        <dbReference type="ARBA" id="ARBA00023136"/>
    </source>
</evidence>
<accession>A0A8D2LEF5</accession>
<dbReference type="PANTHER" id="PTHR24300:SF177">
    <property type="entry name" value="CYTOCHROME P450 2J2"/>
    <property type="match status" value="1"/>
</dbReference>
<keyword evidence="12 15" id="KW-0472">Membrane</keyword>
<dbReference type="InterPro" id="IPR017972">
    <property type="entry name" value="Cyt_P450_CS"/>
</dbReference>
<dbReference type="GO" id="GO:0005506">
    <property type="term" value="F:iron ion binding"/>
    <property type="evidence" value="ECO:0007669"/>
    <property type="project" value="InterPro"/>
</dbReference>
<keyword evidence="17" id="KW-1185">Reference proteome</keyword>
<feature type="binding site" description="axial binding residue" evidence="13">
    <location>
        <position position="447"/>
    </location>
    <ligand>
        <name>heme</name>
        <dbReference type="ChEBI" id="CHEBI:30413"/>
    </ligand>
    <ligandPart>
        <name>Fe</name>
        <dbReference type="ChEBI" id="CHEBI:18248"/>
    </ligandPart>
</feature>
<keyword evidence="7" id="KW-0256">Endoplasmic reticulum</keyword>
<evidence type="ECO:0000256" key="7">
    <source>
        <dbReference type="ARBA" id="ARBA00022824"/>
    </source>
</evidence>
<evidence type="ECO:0000256" key="5">
    <source>
        <dbReference type="ARBA" id="ARBA00022617"/>
    </source>
</evidence>
<reference evidence="16" key="2">
    <citation type="submission" date="2025-09" db="UniProtKB">
        <authorList>
            <consortium name="Ensembl"/>
        </authorList>
    </citation>
    <scope>IDENTIFICATION</scope>
</reference>
<evidence type="ECO:0000256" key="15">
    <source>
        <dbReference type="SAM" id="Phobius"/>
    </source>
</evidence>
<evidence type="ECO:0000313" key="16">
    <source>
        <dbReference type="Ensembl" id="ENSVKKP00000021098.1"/>
    </source>
</evidence>
<evidence type="ECO:0000256" key="2">
    <source>
        <dbReference type="ARBA" id="ARBA00004524"/>
    </source>
</evidence>
<feature type="transmembrane region" description="Helical" evidence="15">
    <location>
        <begin position="12"/>
        <end position="32"/>
    </location>
</feature>
<keyword evidence="15" id="KW-1133">Transmembrane helix</keyword>
<dbReference type="InterPro" id="IPR036396">
    <property type="entry name" value="Cyt_P450_sf"/>
</dbReference>
<dbReference type="SUPFAM" id="SSF48264">
    <property type="entry name" value="Cytochrome P450"/>
    <property type="match status" value="1"/>
</dbReference>
<organism evidence="16 17">
    <name type="scientific">Varanus komodoensis</name>
    <name type="common">Komodo dragon</name>
    <dbReference type="NCBI Taxonomy" id="61221"/>
    <lineage>
        <taxon>Eukaryota</taxon>
        <taxon>Metazoa</taxon>
        <taxon>Chordata</taxon>
        <taxon>Craniata</taxon>
        <taxon>Vertebrata</taxon>
        <taxon>Euteleostomi</taxon>
        <taxon>Lepidosauria</taxon>
        <taxon>Squamata</taxon>
        <taxon>Bifurcata</taxon>
        <taxon>Unidentata</taxon>
        <taxon>Episquamata</taxon>
        <taxon>Toxicofera</taxon>
        <taxon>Anguimorpha</taxon>
        <taxon>Paleoanguimorpha</taxon>
        <taxon>Varanoidea</taxon>
        <taxon>Varanidae</taxon>
        <taxon>Varanus</taxon>
    </lineage>
</organism>
<dbReference type="GO" id="GO:0006805">
    <property type="term" value="P:xenobiotic metabolic process"/>
    <property type="evidence" value="ECO:0007669"/>
    <property type="project" value="TreeGrafter"/>
</dbReference>
<dbReference type="GO" id="GO:0020037">
    <property type="term" value="F:heme binding"/>
    <property type="evidence" value="ECO:0007669"/>
    <property type="project" value="InterPro"/>
</dbReference>
<dbReference type="GO" id="GO:0006082">
    <property type="term" value="P:organic acid metabolic process"/>
    <property type="evidence" value="ECO:0007669"/>
    <property type="project" value="TreeGrafter"/>
</dbReference>
<evidence type="ECO:0000256" key="13">
    <source>
        <dbReference type="PIRSR" id="PIRSR602401-1"/>
    </source>
</evidence>
<dbReference type="PRINTS" id="PR00385">
    <property type="entry name" value="P450"/>
</dbReference>